<sequence>MKQYLRLRAFKAISFDLDDTLYHNTPYLQLATDKFFAFLNQNYPKTQTLHAQGWLTIKHDLFDLHPELKHDTSAARYAMVHDGLMSLGYKESEASEGAQKSMACFHFYRSDFTLDDKVLNLLKQLAESVTLVGISNGNVDASRIGLSESLAFVQHPGHGVKMKPHGDMFELACQRLNISPAELLHVGDHQMADVSGARRAGCQSVWFNPEKHPLTRRTGSILPHVELDDLNKLLNLV</sequence>
<dbReference type="EMBL" id="CP000302">
    <property type="protein sequence ID" value="ABE53689.1"/>
    <property type="molecule type" value="Genomic_DNA"/>
</dbReference>
<dbReference type="RefSeq" id="WP_011494856.1">
    <property type="nucleotide sequence ID" value="NC_007954.1"/>
</dbReference>
<proteinExistence type="predicted"/>
<dbReference type="PANTHER" id="PTHR46470">
    <property type="entry name" value="N-ACYLNEURAMINATE-9-PHOSPHATASE"/>
    <property type="match status" value="1"/>
</dbReference>
<organism evidence="4 5">
    <name type="scientific">Shewanella denitrificans (strain OS217 / ATCC BAA-1090 / DSM 15013)</name>
    <dbReference type="NCBI Taxonomy" id="318161"/>
    <lineage>
        <taxon>Bacteria</taxon>
        <taxon>Pseudomonadati</taxon>
        <taxon>Pseudomonadota</taxon>
        <taxon>Gammaproteobacteria</taxon>
        <taxon>Alteromonadales</taxon>
        <taxon>Shewanellaceae</taxon>
        <taxon>Shewanella</taxon>
    </lineage>
</organism>
<dbReference type="SFLD" id="SFLDS00003">
    <property type="entry name" value="Haloacid_Dehalogenase"/>
    <property type="match status" value="1"/>
</dbReference>
<keyword evidence="2 4" id="KW-0378">Hydrolase</keyword>
<evidence type="ECO:0000256" key="3">
    <source>
        <dbReference type="ARBA" id="ARBA00022842"/>
    </source>
</evidence>
<dbReference type="SUPFAM" id="SSF56784">
    <property type="entry name" value="HAD-like"/>
    <property type="match status" value="1"/>
</dbReference>
<dbReference type="InterPro" id="IPR023214">
    <property type="entry name" value="HAD_sf"/>
</dbReference>
<dbReference type="SFLD" id="SFLDG01129">
    <property type="entry name" value="C1.5:_HAD__Beta-PGM__Phosphata"/>
    <property type="match status" value="1"/>
</dbReference>
<accession>Q12S87</accession>
<protein>
    <submittedName>
        <fullName evidence="4">HAD-superfamily hydrolase subfamily IA, variant 3</fullName>
    </submittedName>
</protein>
<reference evidence="4 5" key="1">
    <citation type="submission" date="2006-03" db="EMBL/GenBank/DDBJ databases">
        <title>Complete sequence of Shewanella denitrificans OS217.</title>
        <authorList>
            <consortium name="US DOE Joint Genome Institute"/>
            <person name="Copeland A."/>
            <person name="Lucas S."/>
            <person name="Lapidus A."/>
            <person name="Barry K."/>
            <person name="Detter J.C."/>
            <person name="Glavina del Rio T."/>
            <person name="Hammon N."/>
            <person name="Israni S."/>
            <person name="Dalin E."/>
            <person name="Tice H."/>
            <person name="Pitluck S."/>
            <person name="Brettin T."/>
            <person name="Bruce D."/>
            <person name="Han C."/>
            <person name="Tapia R."/>
            <person name="Gilna P."/>
            <person name="Kiss H."/>
            <person name="Schmutz J."/>
            <person name="Larimer F."/>
            <person name="Land M."/>
            <person name="Hauser L."/>
            <person name="Kyrpides N."/>
            <person name="Lykidis A."/>
            <person name="Richardson P."/>
        </authorList>
    </citation>
    <scope>NUCLEOTIDE SEQUENCE [LARGE SCALE GENOMIC DNA]</scope>
    <source>
        <strain evidence="5">OS217 / ATCC BAA-1090 / DSM 15013</strain>
    </source>
</reference>
<evidence type="ECO:0000313" key="5">
    <source>
        <dbReference type="Proteomes" id="UP000001982"/>
    </source>
</evidence>
<dbReference type="eggNOG" id="COG1011">
    <property type="taxonomic scope" value="Bacteria"/>
</dbReference>
<dbReference type="InterPro" id="IPR006439">
    <property type="entry name" value="HAD-SF_hydro_IA"/>
</dbReference>
<dbReference type="OrthoDB" id="367448at2"/>
<name>Q12S87_SHEDO</name>
<dbReference type="KEGG" id="sdn:Sden_0394"/>
<evidence type="ECO:0000256" key="1">
    <source>
        <dbReference type="ARBA" id="ARBA00001946"/>
    </source>
</evidence>
<dbReference type="InterPro" id="IPR036412">
    <property type="entry name" value="HAD-like_sf"/>
</dbReference>
<gene>
    <name evidence="4" type="ordered locus">Sden_0394</name>
</gene>
<dbReference type="DNASU" id="4017528"/>
<dbReference type="GO" id="GO:0009231">
    <property type="term" value="P:riboflavin biosynthetic process"/>
    <property type="evidence" value="ECO:0007669"/>
    <property type="project" value="TreeGrafter"/>
</dbReference>
<comment type="cofactor">
    <cofactor evidence="1">
        <name>Mg(2+)</name>
        <dbReference type="ChEBI" id="CHEBI:18420"/>
    </cofactor>
</comment>
<dbReference type="Proteomes" id="UP000001982">
    <property type="component" value="Chromosome"/>
</dbReference>
<keyword evidence="5" id="KW-1185">Reference proteome</keyword>
<dbReference type="NCBIfam" id="TIGR01549">
    <property type="entry name" value="HAD-SF-IA-v1"/>
    <property type="match status" value="1"/>
</dbReference>
<dbReference type="GO" id="GO:0016787">
    <property type="term" value="F:hydrolase activity"/>
    <property type="evidence" value="ECO:0007669"/>
    <property type="project" value="UniProtKB-KW"/>
</dbReference>
<keyword evidence="3" id="KW-0460">Magnesium</keyword>
<dbReference type="PANTHER" id="PTHR46470:SF4">
    <property type="entry name" value="5-AMINO-6-(5-PHOSPHO-D-RIBITYLAMINO)URACIL PHOSPHATASE YIGB"/>
    <property type="match status" value="1"/>
</dbReference>
<dbReference type="Gene3D" id="1.20.120.1600">
    <property type="match status" value="1"/>
</dbReference>
<dbReference type="Gene3D" id="3.40.50.1000">
    <property type="entry name" value="HAD superfamily/HAD-like"/>
    <property type="match status" value="1"/>
</dbReference>
<dbReference type="InterPro" id="IPR051400">
    <property type="entry name" value="HAD-like_hydrolase"/>
</dbReference>
<dbReference type="Pfam" id="PF00702">
    <property type="entry name" value="Hydrolase"/>
    <property type="match status" value="1"/>
</dbReference>
<dbReference type="STRING" id="318161.Sden_0394"/>
<dbReference type="NCBIfam" id="TIGR01509">
    <property type="entry name" value="HAD-SF-IA-v3"/>
    <property type="match status" value="1"/>
</dbReference>
<evidence type="ECO:0000313" key="4">
    <source>
        <dbReference type="EMBL" id="ABE53689.1"/>
    </source>
</evidence>
<dbReference type="HOGENOM" id="CLU_045011_8_2_6"/>
<dbReference type="AlphaFoldDB" id="Q12S87"/>
<evidence type="ECO:0000256" key="2">
    <source>
        <dbReference type="ARBA" id="ARBA00022801"/>
    </source>
</evidence>